<evidence type="ECO:0008006" key="4">
    <source>
        <dbReference type="Google" id="ProtNLM"/>
    </source>
</evidence>
<keyword evidence="3" id="KW-1185">Reference proteome</keyword>
<accession>A0A225V587</accession>
<organism evidence="2 3">
    <name type="scientific">Phytophthora megakarya</name>
    <dbReference type="NCBI Taxonomy" id="4795"/>
    <lineage>
        <taxon>Eukaryota</taxon>
        <taxon>Sar</taxon>
        <taxon>Stramenopiles</taxon>
        <taxon>Oomycota</taxon>
        <taxon>Peronosporomycetes</taxon>
        <taxon>Peronosporales</taxon>
        <taxon>Peronosporaceae</taxon>
        <taxon>Phytophthora</taxon>
    </lineage>
</organism>
<feature type="region of interest" description="Disordered" evidence="1">
    <location>
        <begin position="15"/>
        <end position="34"/>
    </location>
</feature>
<proteinExistence type="predicted"/>
<dbReference type="AlphaFoldDB" id="A0A225V587"/>
<dbReference type="OrthoDB" id="126457at2759"/>
<reference evidence="3" key="1">
    <citation type="submission" date="2017-03" db="EMBL/GenBank/DDBJ databases">
        <title>Phytopthora megakarya and P. palmivora, two closely related causual agents of cacao black pod achieved similar genome size and gene model numbers by different mechanisms.</title>
        <authorList>
            <person name="Ali S."/>
            <person name="Shao J."/>
            <person name="Larry D.J."/>
            <person name="Kronmiller B."/>
            <person name="Shen D."/>
            <person name="Strem M.D."/>
            <person name="Melnick R.L."/>
            <person name="Guiltinan M.J."/>
            <person name="Tyler B.M."/>
            <person name="Meinhardt L.W."/>
            <person name="Bailey B.A."/>
        </authorList>
    </citation>
    <scope>NUCLEOTIDE SEQUENCE [LARGE SCALE GENOMIC DNA]</scope>
    <source>
        <strain evidence="3">zdho120</strain>
    </source>
</reference>
<gene>
    <name evidence="2" type="ORF">PHMEG_00028135</name>
</gene>
<evidence type="ECO:0000313" key="2">
    <source>
        <dbReference type="EMBL" id="OWZ00631.1"/>
    </source>
</evidence>
<sequence>MVTLRSASGQVRIVKENEASRPAPNTYRCTAQQSDRRYDLNQYSSDDGKDILDVDYLEGDLTEGEEKNSTPRLEIATHVPLGNLKPFSGYRNKSEKSMEWLRTFIYEMKRTHTPPND</sequence>
<evidence type="ECO:0000313" key="3">
    <source>
        <dbReference type="Proteomes" id="UP000198211"/>
    </source>
</evidence>
<protein>
    <recommendedName>
        <fullName evidence="4">Eukaryotic/viral aspartic protease</fullName>
    </recommendedName>
</protein>
<name>A0A225V587_9STRA</name>
<dbReference type="EMBL" id="NBNE01007457">
    <property type="protein sequence ID" value="OWZ00631.1"/>
    <property type="molecule type" value="Genomic_DNA"/>
</dbReference>
<evidence type="ECO:0000256" key="1">
    <source>
        <dbReference type="SAM" id="MobiDB-lite"/>
    </source>
</evidence>
<comment type="caution">
    <text evidence="2">The sequence shown here is derived from an EMBL/GenBank/DDBJ whole genome shotgun (WGS) entry which is preliminary data.</text>
</comment>
<dbReference type="Proteomes" id="UP000198211">
    <property type="component" value="Unassembled WGS sequence"/>
</dbReference>